<evidence type="ECO:0000313" key="2">
    <source>
        <dbReference type="EMBL" id="AIB13932.1"/>
    </source>
</evidence>
<geneLocation type="plasmid" evidence="2 3">
    <name>AbAZ39_p1</name>
</geneLocation>
<name>A0A060DM37_9PROT</name>
<feature type="region of interest" description="Disordered" evidence="1">
    <location>
        <begin position="93"/>
        <end position="116"/>
    </location>
</feature>
<organism evidence="2 3">
    <name type="scientific">Azospirillum argentinense</name>
    <dbReference type="NCBI Taxonomy" id="2970906"/>
    <lineage>
        <taxon>Bacteria</taxon>
        <taxon>Pseudomonadati</taxon>
        <taxon>Pseudomonadota</taxon>
        <taxon>Alphaproteobacteria</taxon>
        <taxon>Rhodospirillales</taxon>
        <taxon>Azospirillaceae</taxon>
        <taxon>Azospirillum</taxon>
    </lineage>
</organism>
<reference evidence="2 3" key="1">
    <citation type="journal article" date="2014" name="Genome Announc.">
        <title>Complete Genome Sequence of the Model Rhizosphere Strain Azospirillum brasilense Az39, Successfully Applied in Agriculture.</title>
        <authorList>
            <person name="Rivera D."/>
            <person name="Revale S."/>
            <person name="Molina R."/>
            <person name="Gualpa J."/>
            <person name="Puente M."/>
            <person name="Maroniche G."/>
            <person name="Paris G."/>
            <person name="Baker D."/>
            <person name="Clavijo B."/>
            <person name="McLay K."/>
            <person name="Spaepen S."/>
            <person name="Perticari A."/>
            <person name="Vazquez M."/>
            <person name="Wisniewski-Dye F."/>
            <person name="Watkins C."/>
            <person name="Martinez-Abarca F."/>
            <person name="Vanderleyden J."/>
            <person name="Cassan F."/>
        </authorList>
    </citation>
    <scope>NUCLEOTIDE SEQUENCE [LARGE SCALE GENOMIC DNA]</scope>
    <source>
        <strain evidence="2 3">Az39</strain>
        <plasmid evidence="2">AbAZ39_p1</plasmid>
    </source>
</reference>
<sequence length="116" mass="12718">MNFAIFASLDVHKATVSVAVTVLSVWRERDSRGMFADMSTARNPYRGFRFPAEIISEAAWLHHCFSLSLREVELILAARGITDSYETIREWGRASGGSLPTRSSTAGPSWAATAPA</sequence>
<gene>
    <name evidence="2" type="ORF">ABAZ39_18525</name>
</gene>
<evidence type="ECO:0000313" key="3">
    <source>
        <dbReference type="Proteomes" id="UP000027186"/>
    </source>
</evidence>
<keyword evidence="2" id="KW-0614">Plasmid</keyword>
<dbReference type="RefSeq" id="WP_040134259.1">
    <property type="nucleotide sequence ID" value="NZ_POWG01000057.1"/>
</dbReference>
<accession>A0A060DM37</accession>
<dbReference type="KEGG" id="abq:ABAZ39_18525"/>
<proteinExistence type="predicted"/>
<evidence type="ECO:0000256" key="1">
    <source>
        <dbReference type="SAM" id="MobiDB-lite"/>
    </source>
</evidence>
<dbReference type="EMBL" id="CP007794">
    <property type="protein sequence ID" value="AIB13932.1"/>
    <property type="molecule type" value="Genomic_DNA"/>
</dbReference>
<evidence type="ECO:0008006" key="4">
    <source>
        <dbReference type="Google" id="ProtNLM"/>
    </source>
</evidence>
<dbReference type="Proteomes" id="UP000027186">
    <property type="component" value="Plasmid AbAZ39_p1"/>
</dbReference>
<protein>
    <recommendedName>
        <fullName evidence="4">Transposase</fullName>
    </recommendedName>
</protein>
<dbReference type="AlphaFoldDB" id="A0A060DM37"/>
<feature type="compositionally biased region" description="Polar residues" evidence="1">
    <location>
        <begin position="98"/>
        <end position="107"/>
    </location>
</feature>